<dbReference type="InterPro" id="IPR037225">
    <property type="entry name" value="Nuo51_FMN-bd_sf"/>
</dbReference>
<evidence type="ECO:0000256" key="9">
    <source>
        <dbReference type="ARBA" id="ARBA00023014"/>
    </source>
</evidence>
<proteinExistence type="inferred from homology"/>
<evidence type="ECO:0000313" key="12">
    <source>
        <dbReference type="Proteomes" id="UP001596435"/>
    </source>
</evidence>
<feature type="domain" description="NADH-ubiquinone oxidoreductase 51kDa subunit iron-sulphur binding" evidence="10">
    <location>
        <begin position="332"/>
        <end position="377"/>
    </location>
</feature>
<name>A0ABW2FP25_9ACTN</name>
<reference evidence="12" key="1">
    <citation type="journal article" date="2019" name="Int. J. Syst. Evol. Microbiol.">
        <title>The Global Catalogue of Microorganisms (GCM) 10K type strain sequencing project: providing services to taxonomists for standard genome sequencing and annotation.</title>
        <authorList>
            <consortium name="The Broad Institute Genomics Platform"/>
            <consortium name="The Broad Institute Genome Sequencing Center for Infectious Disease"/>
            <person name="Wu L."/>
            <person name="Ma J."/>
        </authorList>
    </citation>
    <scope>NUCLEOTIDE SEQUENCE [LARGE SCALE GENOMIC DNA]</scope>
    <source>
        <strain evidence="12">CGMCC 1.12859</strain>
    </source>
</reference>
<keyword evidence="9" id="KW-0411">Iron-sulfur</keyword>
<dbReference type="InterPro" id="IPR019554">
    <property type="entry name" value="Soluble_ligand-bd"/>
</dbReference>
<evidence type="ECO:0000256" key="4">
    <source>
        <dbReference type="ARBA" id="ARBA00022485"/>
    </source>
</evidence>
<dbReference type="SUPFAM" id="SSF142984">
    <property type="entry name" value="Nqo1 middle domain-like"/>
    <property type="match status" value="1"/>
</dbReference>
<dbReference type="InterPro" id="IPR037207">
    <property type="entry name" value="Nuop51_4Fe4S-bd_sf"/>
</dbReference>
<dbReference type="SMART" id="SM00928">
    <property type="entry name" value="NADH_4Fe-4S"/>
    <property type="match status" value="1"/>
</dbReference>
<accession>A0ABW2FP25</accession>
<keyword evidence="12" id="KW-1185">Reference proteome</keyword>
<keyword evidence="5" id="KW-0285">Flavoprotein</keyword>
<dbReference type="Gene3D" id="3.10.20.600">
    <property type="match status" value="1"/>
</dbReference>
<dbReference type="Pfam" id="PF10589">
    <property type="entry name" value="NADH_4Fe-4S"/>
    <property type="match status" value="1"/>
</dbReference>
<dbReference type="RefSeq" id="WP_345704840.1">
    <property type="nucleotide sequence ID" value="NZ_BAABKV010000001.1"/>
</dbReference>
<dbReference type="Proteomes" id="UP001596435">
    <property type="component" value="Unassembled WGS sequence"/>
</dbReference>
<dbReference type="EMBL" id="JBHTAJ010000007">
    <property type="protein sequence ID" value="MFC7179019.1"/>
    <property type="molecule type" value="Genomic_DNA"/>
</dbReference>
<comment type="cofactor">
    <cofactor evidence="1">
        <name>FMN</name>
        <dbReference type="ChEBI" id="CHEBI:58210"/>
    </cofactor>
</comment>
<dbReference type="SUPFAM" id="SSF142019">
    <property type="entry name" value="Nqo1 FMN-binding domain-like"/>
    <property type="match status" value="1"/>
</dbReference>
<comment type="similarity">
    <text evidence="3">Belongs to the complex I 51 kDa subunit family.</text>
</comment>
<gene>
    <name evidence="11" type="ORF">ACFQMG_05500</name>
</gene>
<keyword evidence="7" id="KW-0479">Metal-binding</keyword>
<keyword evidence="6" id="KW-0288">FMN</keyword>
<organism evidence="11 12">
    <name type="scientific">Kitasatospora paranensis</name>
    <dbReference type="NCBI Taxonomy" id="258053"/>
    <lineage>
        <taxon>Bacteria</taxon>
        <taxon>Bacillati</taxon>
        <taxon>Actinomycetota</taxon>
        <taxon>Actinomycetes</taxon>
        <taxon>Kitasatosporales</taxon>
        <taxon>Streptomycetaceae</taxon>
        <taxon>Kitasatospora</taxon>
    </lineage>
</organism>
<dbReference type="PANTHER" id="PTHR11780:SF10">
    <property type="entry name" value="NADH DEHYDROGENASE [UBIQUINONE] FLAVOPROTEIN 1, MITOCHONDRIAL"/>
    <property type="match status" value="1"/>
</dbReference>
<dbReference type="PANTHER" id="PTHR11780">
    <property type="entry name" value="NADH-UBIQUINONE OXIDOREDUCTASE FLAVOPROTEIN 1 NDUFV1"/>
    <property type="match status" value="1"/>
</dbReference>
<comment type="cofactor">
    <cofactor evidence="2">
        <name>[4Fe-4S] cluster</name>
        <dbReference type="ChEBI" id="CHEBI:49883"/>
    </cofactor>
</comment>
<evidence type="ECO:0000256" key="6">
    <source>
        <dbReference type="ARBA" id="ARBA00022643"/>
    </source>
</evidence>
<comment type="caution">
    <text evidence="11">The sequence shown here is derived from an EMBL/GenBank/DDBJ whole genome shotgun (WGS) entry which is preliminary data.</text>
</comment>
<dbReference type="Pfam" id="PF01512">
    <property type="entry name" value="Complex1_51K"/>
    <property type="match status" value="1"/>
</dbReference>
<evidence type="ECO:0000256" key="7">
    <source>
        <dbReference type="ARBA" id="ARBA00022723"/>
    </source>
</evidence>
<dbReference type="InterPro" id="IPR011538">
    <property type="entry name" value="Nuo51_FMN-bd"/>
</dbReference>
<protein>
    <submittedName>
        <fullName evidence="11">NADH-ubiquinone oxidoreductase-F iron-sulfur binding region domain-containing protein</fullName>
    </submittedName>
</protein>
<evidence type="ECO:0000256" key="5">
    <source>
        <dbReference type="ARBA" id="ARBA00022630"/>
    </source>
</evidence>
<evidence type="ECO:0000259" key="10">
    <source>
        <dbReference type="SMART" id="SM00928"/>
    </source>
</evidence>
<evidence type="ECO:0000256" key="2">
    <source>
        <dbReference type="ARBA" id="ARBA00001966"/>
    </source>
</evidence>
<evidence type="ECO:0000256" key="3">
    <source>
        <dbReference type="ARBA" id="ARBA00007523"/>
    </source>
</evidence>
<dbReference type="InterPro" id="IPR019575">
    <property type="entry name" value="Nuop51_4Fe4S-bd"/>
</dbReference>
<keyword evidence="4" id="KW-0004">4Fe-4S</keyword>
<dbReference type="InterPro" id="IPR050837">
    <property type="entry name" value="ComplexI_51kDa_subunit"/>
</dbReference>
<dbReference type="SUPFAM" id="SSF140490">
    <property type="entry name" value="Nqo1C-terminal domain-like"/>
    <property type="match status" value="1"/>
</dbReference>
<dbReference type="Gene3D" id="1.20.1440.230">
    <property type="entry name" value="NADH-ubiquinone oxidoreductase 51kDa subunit, iron-sulphur binding domain"/>
    <property type="match status" value="1"/>
</dbReference>
<dbReference type="Gene3D" id="3.40.50.11540">
    <property type="entry name" value="NADH-ubiquinone oxidoreductase 51kDa subunit"/>
    <property type="match status" value="1"/>
</dbReference>
<evidence type="ECO:0000313" key="11">
    <source>
        <dbReference type="EMBL" id="MFC7179019.1"/>
    </source>
</evidence>
<keyword evidence="8" id="KW-0408">Iron</keyword>
<evidence type="ECO:0000256" key="1">
    <source>
        <dbReference type="ARBA" id="ARBA00001917"/>
    </source>
</evidence>
<dbReference type="Pfam" id="PF10531">
    <property type="entry name" value="SLBB"/>
    <property type="match status" value="1"/>
</dbReference>
<evidence type="ECO:0000256" key="8">
    <source>
        <dbReference type="ARBA" id="ARBA00023004"/>
    </source>
</evidence>
<sequence length="446" mass="46523">MIPQTSTVEAPQPQYIPEGPAGARLLHGWYATGGPAGLAEHLRRYGRPPTASGRRAATGLIRAVDEAGLTGRGGAAFPTGRKLRSVAERRGRAVVVANGMESEPASGKDTALLDLAPHLVLDGATLAAAAVGASAVHLCVPRTRSWQFERLTAAVDERRRSDLDRVPVHVHALPHHYVSSEETSLVRWLNGGDARPSAAPPRPYEKGVGGRPTLVDNVETLAHLALIARYGPQWFRAAGSPDAPGTSLVTVSGAVRVPGVREIPLGTPVGAVLDAAGGASEPLRAVLVGGYFGSWLPLPATDVPFSRSGLAQVGAGPGAGVLTALPEDACGLAETARVLGYLAAQSARQCGPCRFGLPAVADDFARLADGHADPELLERLHRRTGLLAGRGACRHPDGASRLAATALEVFEDDVRRHVLQGPCGPAVRRAVLSVPDHADPESEGWR</sequence>